<dbReference type="PANTHER" id="PTHR45949:SF2">
    <property type="entry name" value="SORTING NEXIN-4"/>
    <property type="match status" value="1"/>
</dbReference>
<dbReference type="SUPFAM" id="SSF103657">
    <property type="entry name" value="BAR/IMD domain-like"/>
    <property type="match status" value="1"/>
</dbReference>
<dbReference type="GO" id="GO:0034727">
    <property type="term" value="P:piecemeal microautophagy of the nucleus"/>
    <property type="evidence" value="ECO:0007669"/>
    <property type="project" value="TreeGrafter"/>
</dbReference>
<dbReference type="InterPro" id="IPR036871">
    <property type="entry name" value="PX_dom_sf"/>
</dbReference>
<evidence type="ECO:0000256" key="1">
    <source>
        <dbReference type="ARBA" id="ARBA00004184"/>
    </source>
</evidence>
<proteinExistence type="inferred from homology"/>
<evidence type="ECO:0000256" key="3">
    <source>
        <dbReference type="ARBA" id="ARBA00010883"/>
    </source>
</evidence>
<comment type="similarity">
    <text evidence="3">Belongs to the sorting nexin family.</text>
</comment>
<evidence type="ECO:0000256" key="5">
    <source>
        <dbReference type="ARBA" id="ARBA00022490"/>
    </source>
</evidence>
<feature type="coiled-coil region" evidence="10">
    <location>
        <begin position="334"/>
        <end position="361"/>
    </location>
</feature>
<evidence type="ECO:0000259" key="12">
    <source>
        <dbReference type="Pfam" id="PF09325"/>
    </source>
</evidence>
<dbReference type="GO" id="GO:0000422">
    <property type="term" value="P:autophagy of mitochondrion"/>
    <property type="evidence" value="ECO:0007669"/>
    <property type="project" value="TreeGrafter"/>
</dbReference>
<reference evidence="14" key="1">
    <citation type="journal article" date="2018" name="Nat. Microbiol.">
        <title>Leveraging single-cell genomics to expand the fungal tree of life.</title>
        <authorList>
            <person name="Ahrendt S.R."/>
            <person name="Quandt C.A."/>
            <person name="Ciobanu D."/>
            <person name="Clum A."/>
            <person name="Salamov A."/>
            <person name="Andreopoulos B."/>
            <person name="Cheng J.F."/>
            <person name="Woyke T."/>
            <person name="Pelin A."/>
            <person name="Henrissat B."/>
            <person name="Reynolds N.K."/>
            <person name="Benny G.L."/>
            <person name="Smith M.E."/>
            <person name="James T.Y."/>
            <person name="Grigoriev I.V."/>
        </authorList>
    </citation>
    <scope>NUCLEOTIDE SEQUENCE [LARGE SCALE GENOMIC DNA]</scope>
    <source>
        <strain evidence="14">CSF55</strain>
    </source>
</reference>
<evidence type="ECO:0000256" key="7">
    <source>
        <dbReference type="ARBA" id="ARBA00023136"/>
    </source>
</evidence>
<dbReference type="Gene3D" id="3.30.1520.10">
    <property type="entry name" value="Phox-like domain"/>
    <property type="match status" value="1"/>
</dbReference>
<keyword evidence="4" id="KW-0813">Transport</keyword>
<gene>
    <name evidence="13" type="ORF">ROZALSC1DRAFT_28347</name>
</gene>
<evidence type="ECO:0000256" key="8">
    <source>
        <dbReference type="ARBA" id="ARBA00040748"/>
    </source>
</evidence>
<dbReference type="EMBL" id="ML005107">
    <property type="protein sequence ID" value="RKP20141.1"/>
    <property type="molecule type" value="Genomic_DNA"/>
</dbReference>
<dbReference type="Proteomes" id="UP000281549">
    <property type="component" value="Unassembled WGS sequence"/>
</dbReference>
<dbReference type="AlphaFoldDB" id="A0A4P9YMH0"/>
<evidence type="ECO:0000256" key="2">
    <source>
        <dbReference type="ARBA" id="ARBA00004496"/>
    </source>
</evidence>
<dbReference type="SUPFAM" id="SSF64268">
    <property type="entry name" value="PX domain"/>
    <property type="match status" value="1"/>
</dbReference>
<dbReference type="GO" id="GO:0015031">
    <property type="term" value="P:protein transport"/>
    <property type="evidence" value="ECO:0007669"/>
    <property type="project" value="TreeGrafter"/>
</dbReference>
<keyword evidence="7" id="KW-0472">Membrane</keyword>
<dbReference type="GO" id="GO:0000407">
    <property type="term" value="C:phagophore assembly site"/>
    <property type="evidence" value="ECO:0007669"/>
    <property type="project" value="TreeGrafter"/>
</dbReference>
<feature type="domain" description="PX" evidence="11">
    <location>
        <begin position="115"/>
        <end position="156"/>
    </location>
</feature>
<evidence type="ECO:0000259" key="11">
    <source>
        <dbReference type="Pfam" id="PF00787"/>
    </source>
</evidence>
<name>A0A4P9YMH0_ROZAC</name>
<keyword evidence="6" id="KW-0446">Lipid-binding</keyword>
<evidence type="ECO:0000313" key="14">
    <source>
        <dbReference type="Proteomes" id="UP000281549"/>
    </source>
</evidence>
<keyword evidence="5" id="KW-0963">Cytoplasm</keyword>
<dbReference type="GO" id="GO:0032456">
    <property type="term" value="P:endocytic recycling"/>
    <property type="evidence" value="ECO:0007669"/>
    <property type="project" value="TreeGrafter"/>
</dbReference>
<comment type="subcellular location">
    <subcellularLocation>
        <location evidence="2">Cytoplasm</location>
    </subcellularLocation>
    <subcellularLocation>
        <location evidence="1">Endomembrane system</location>
        <topology evidence="1">Peripheral membrane protein</topology>
    </subcellularLocation>
</comment>
<evidence type="ECO:0000313" key="13">
    <source>
        <dbReference type="EMBL" id="RKP20141.1"/>
    </source>
</evidence>
<dbReference type="Pfam" id="PF00787">
    <property type="entry name" value="PX"/>
    <property type="match status" value="1"/>
</dbReference>
<feature type="domain" description="Sorting nexin/Vps5-like C-terminal" evidence="12">
    <location>
        <begin position="157"/>
        <end position="304"/>
    </location>
</feature>
<dbReference type="InterPro" id="IPR001683">
    <property type="entry name" value="PX_dom"/>
</dbReference>
<keyword evidence="10" id="KW-0175">Coiled coil</keyword>
<dbReference type="PANTHER" id="PTHR45949">
    <property type="entry name" value="SORTING NEXIN-4"/>
    <property type="match status" value="1"/>
</dbReference>
<evidence type="ECO:0000256" key="10">
    <source>
        <dbReference type="SAM" id="Coils"/>
    </source>
</evidence>
<evidence type="ECO:0000256" key="4">
    <source>
        <dbReference type="ARBA" id="ARBA00022448"/>
    </source>
</evidence>
<dbReference type="InterPro" id="IPR027267">
    <property type="entry name" value="AH/BAR_dom_sf"/>
</dbReference>
<organism evidence="13 14">
    <name type="scientific">Rozella allomycis (strain CSF55)</name>
    <dbReference type="NCBI Taxonomy" id="988480"/>
    <lineage>
        <taxon>Eukaryota</taxon>
        <taxon>Fungi</taxon>
        <taxon>Fungi incertae sedis</taxon>
        <taxon>Cryptomycota</taxon>
        <taxon>Cryptomycota incertae sedis</taxon>
        <taxon>Rozella</taxon>
    </lineage>
</organism>
<dbReference type="Gene3D" id="1.20.1270.60">
    <property type="entry name" value="Arfaptin homology (AH) domain/BAR domain"/>
    <property type="match status" value="1"/>
</dbReference>
<evidence type="ECO:0000256" key="9">
    <source>
        <dbReference type="ARBA" id="ARBA00041273"/>
    </source>
</evidence>
<dbReference type="Pfam" id="PF09325">
    <property type="entry name" value="Vps5"/>
    <property type="match status" value="1"/>
</dbReference>
<dbReference type="GO" id="GO:0061709">
    <property type="term" value="P:reticulophagy"/>
    <property type="evidence" value="ECO:0007669"/>
    <property type="project" value="TreeGrafter"/>
</dbReference>
<dbReference type="GO" id="GO:0005769">
    <property type="term" value="C:early endosome"/>
    <property type="evidence" value="ECO:0007669"/>
    <property type="project" value="TreeGrafter"/>
</dbReference>
<evidence type="ECO:0000256" key="6">
    <source>
        <dbReference type="ARBA" id="ARBA00023121"/>
    </source>
</evidence>
<dbReference type="InterPro" id="IPR015404">
    <property type="entry name" value="Vps5_C"/>
</dbReference>
<dbReference type="GO" id="GO:0035091">
    <property type="term" value="F:phosphatidylinositol binding"/>
    <property type="evidence" value="ECO:0007669"/>
    <property type="project" value="InterPro"/>
</dbReference>
<sequence>MFRNCFVFQATIDEMNQERPFESVHWDTTNNPRALPEFNPLAESSDNIAVYATSGESESPLREESHSHRLASSTQALSYGADDFKFSDENVLSIWIGNPEKHGEGIKDSYTTYDYLDRFSEEFVKRRMFSLQRFLSHIGLHPDLQKSEHLKEFLQAEFLTVTKRTKPDEQFINIQLAIIKLENHLKNLDKSSMAVIKHQTELFEDMHDFVSSFSNIAHLEKGMFEFLIKFANTFDSVGKDARKILEEFDIEVNGIIRDLISYCSQAKLTLKTREQRQIDHEDLSSYLKSTIEDKEKIERTGDPNAASNRVSHFIQKKVDEFKGVDQEVAKATKLKKLETKISELEKAVDQTNEIAQAFNKEVLKEFRLFDAIKGRDLKEYMRKLANKQLEMNRKCLSHWENLLPFVE</sequence>
<protein>
    <recommendedName>
        <fullName evidence="8">Sorting nexin-4</fullName>
    </recommendedName>
    <alternativeName>
        <fullName evidence="9">Autophagy-related protein 24</fullName>
    </alternativeName>
</protein>
<accession>A0A4P9YMH0</accession>